<keyword evidence="1" id="KW-0472">Membrane</keyword>
<dbReference type="Proteomes" id="UP000011721">
    <property type="component" value="Chromosome"/>
</dbReference>
<dbReference type="RefSeq" id="WP_015403212.1">
    <property type="nucleotide sequence ID" value="NC_020304.1"/>
</dbReference>
<dbReference type="OrthoDB" id="5432674at2"/>
<dbReference type="AlphaFoldDB" id="M1PM60"/>
<dbReference type="EMBL" id="CP003985">
    <property type="protein sequence ID" value="AGF77516.1"/>
    <property type="molecule type" value="Genomic_DNA"/>
</dbReference>
<evidence type="ECO:0000313" key="2">
    <source>
        <dbReference type="EMBL" id="AGF77516.1"/>
    </source>
</evidence>
<evidence type="ECO:0000313" key="3">
    <source>
        <dbReference type="Proteomes" id="UP000011721"/>
    </source>
</evidence>
<evidence type="ECO:0000256" key="1">
    <source>
        <dbReference type="SAM" id="Phobius"/>
    </source>
</evidence>
<reference evidence="3" key="1">
    <citation type="journal article" date="2013" name="Stand. Genomic Sci.">
        <title>Complete genome sequence of Desulfocapsa sulfexigens, a marine deltaproteobacterium specialized in disproportionating inorganic sulfur compounds.</title>
        <authorList>
            <person name="Finster K.W."/>
            <person name="Kjeldsen K.U."/>
            <person name="Kube M."/>
            <person name="Reinhardt R."/>
            <person name="Mussmann M."/>
            <person name="Amann R."/>
            <person name="Schreiber L."/>
        </authorList>
    </citation>
    <scope>NUCLEOTIDE SEQUENCE [LARGE SCALE GENOMIC DNA]</scope>
    <source>
        <strain evidence="3">DSM 10523 / SB164P1</strain>
    </source>
</reference>
<feature type="transmembrane region" description="Helical" evidence="1">
    <location>
        <begin position="22"/>
        <end position="47"/>
    </location>
</feature>
<name>M1PM60_DESSD</name>
<keyword evidence="3" id="KW-1185">Reference proteome</keyword>
<keyword evidence="1" id="KW-0812">Transmembrane</keyword>
<gene>
    <name evidence="2" type="ordered locus">UWK_00942</name>
</gene>
<protein>
    <submittedName>
        <fullName evidence="2">Uncharacterized protein</fullName>
    </submittedName>
</protein>
<proteinExistence type="predicted"/>
<keyword evidence="1" id="KW-1133">Transmembrane helix</keyword>
<accession>M1PM60</accession>
<organism evidence="2 3">
    <name type="scientific">Desulfocapsa sulfexigens (strain DSM 10523 / SB164P1)</name>
    <dbReference type="NCBI Taxonomy" id="1167006"/>
    <lineage>
        <taxon>Bacteria</taxon>
        <taxon>Pseudomonadati</taxon>
        <taxon>Thermodesulfobacteriota</taxon>
        <taxon>Desulfobulbia</taxon>
        <taxon>Desulfobulbales</taxon>
        <taxon>Desulfocapsaceae</taxon>
        <taxon>Desulfocapsa</taxon>
    </lineage>
</organism>
<sequence length="64" mass="6436">MTANTHTVTRTQANVGYEVSTFALGSGMVVAALVGIWGTACLVSALVNIGPLNVVKGYVAALVG</sequence>
<dbReference type="HOGENOM" id="CLU_2860458_0_0_7"/>
<dbReference type="KEGG" id="dsf:UWK_00942"/>